<feature type="region of interest" description="Disordered" evidence="1">
    <location>
        <begin position="1"/>
        <end position="44"/>
    </location>
</feature>
<sequence>MSLPTNKPSLFSRLAHSSSSSLRSDSSSSTTSTISSTPSGCRDYQRARYAKDGKGFDFTSTYPYSTNGQGVDETLATAVAPSFPLGCRDFKLRYAKDGKGHDFRATYTSAETASVDTVPLVDTVSSVPVPGDFKLRYAKDGKGHDFAVSYPYDKK</sequence>
<dbReference type="VEuPathDB" id="FungiDB:PV08_10968"/>
<dbReference type="EMBL" id="KN847499">
    <property type="protein sequence ID" value="KIW11666.1"/>
    <property type="molecule type" value="Genomic_DNA"/>
</dbReference>
<evidence type="ECO:0000313" key="2">
    <source>
        <dbReference type="EMBL" id="KIW11666.1"/>
    </source>
</evidence>
<feature type="compositionally biased region" description="Low complexity" evidence="1">
    <location>
        <begin position="17"/>
        <end position="39"/>
    </location>
</feature>
<dbReference type="HOGENOM" id="CLU_1835229_0_0_1"/>
<organism evidence="2 3">
    <name type="scientific">Exophiala spinifera</name>
    <dbReference type="NCBI Taxonomy" id="91928"/>
    <lineage>
        <taxon>Eukaryota</taxon>
        <taxon>Fungi</taxon>
        <taxon>Dikarya</taxon>
        <taxon>Ascomycota</taxon>
        <taxon>Pezizomycotina</taxon>
        <taxon>Eurotiomycetes</taxon>
        <taxon>Chaetothyriomycetidae</taxon>
        <taxon>Chaetothyriales</taxon>
        <taxon>Herpotrichiellaceae</taxon>
        <taxon>Exophiala</taxon>
    </lineage>
</organism>
<evidence type="ECO:0000313" key="3">
    <source>
        <dbReference type="Proteomes" id="UP000053328"/>
    </source>
</evidence>
<dbReference type="OrthoDB" id="4160180at2759"/>
<dbReference type="RefSeq" id="XP_016231882.1">
    <property type="nucleotide sequence ID" value="XM_016385280.1"/>
</dbReference>
<evidence type="ECO:0000256" key="1">
    <source>
        <dbReference type="SAM" id="MobiDB-lite"/>
    </source>
</evidence>
<proteinExistence type="predicted"/>
<name>A0A0D1Y9K4_9EURO</name>
<dbReference type="GeneID" id="27338051"/>
<protein>
    <submittedName>
        <fullName evidence="2">Uncharacterized protein</fullName>
    </submittedName>
</protein>
<reference evidence="2 3" key="1">
    <citation type="submission" date="2015-01" db="EMBL/GenBank/DDBJ databases">
        <title>The Genome Sequence of Exophiala spinifera CBS89968.</title>
        <authorList>
            <consortium name="The Broad Institute Genomics Platform"/>
            <person name="Cuomo C."/>
            <person name="de Hoog S."/>
            <person name="Gorbushina A."/>
            <person name="Stielow B."/>
            <person name="Teixiera M."/>
            <person name="Abouelleil A."/>
            <person name="Chapman S.B."/>
            <person name="Priest M."/>
            <person name="Young S.K."/>
            <person name="Wortman J."/>
            <person name="Nusbaum C."/>
            <person name="Birren B."/>
        </authorList>
    </citation>
    <scope>NUCLEOTIDE SEQUENCE [LARGE SCALE GENOMIC DNA]</scope>
    <source>
        <strain evidence="2 3">CBS 89968</strain>
    </source>
</reference>
<accession>A0A0D1Y9K4</accession>
<gene>
    <name evidence="2" type="ORF">PV08_10968</name>
</gene>
<dbReference type="AlphaFoldDB" id="A0A0D1Y9K4"/>
<dbReference type="Proteomes" id="UP000053328">
    <property type="component" value="Unassembled WGS sequence"/>
</dbReference>
<keyword evidence="3" id="KW-1185">Reference proteome</keyword>